<gene>
    <name evidence="2" type="ORF">Tci_042227</name>
</gene>
<sequence length="433" mass="49756">MQADQLLCHKVEGRVEEVEELVIKMVKEVAEGGAIVYTHWIEKIESIQDMSGCRDNQKVKYIGDSFIDFKALMREEFCPNNEMQKLETEFWCHTMVELAMPCTLIDYMSLLATEPTTYHIVILKARMLTNEAIRKGSLKKNTKKRGNGWEPGRDGNVKDDNKRSRTGRAFATANNPVRKEHTVMIPKCINCNYHHLAERPCCMCMNDNRFGHFARDCRVGPGMVNPVNAKNPIAACGSCFECGGHGNNGEQAHGRAFMLGAEEARQDQSGTYEEYKLNNAVTRDLKGPWLDNEYDELADGKLKEETLMHKEKIEESWGNVTPNVMKLCPWLINSFGNFHELDYNVLVKLQECWWKINAHEVAPFTCLESYGQRTYANIKTKKAHDPYLEVNNIFSRNYKTSNAQDNQGHKERMADPTLEPSICKIRRFEMMKY</sequence>
<feature type="compositionally biased region" description="Basic and acidic residues" evidence="1">
    <location>
        <begin position="151"/>
        <end position="163"/>
    </location>
</feature>
<accession>A0A6L2M9W7</accession>
<proteinExistence type="predicted"/>
<dbReference type="EMBL" id="BKCJ010006079">
    <property type="protein sequence ID" value="GEU70249.1"/>
    <property type="molecule type" value="Genomic_DNA"/>
</dbReference>
<dbReference type="AlphaFoldDB" id="A0A6L2M9W7"/>
<name>A0A6L2M9W7_TANCI</name>
<reference evidence="2" key="1">
    <citation type="journal article" date="2019" name="Sci. Rep.">
        <title>Draft genome of Tanacetum cinerariifolium, the natural source of mosquito coil.</title>
        <authorList>
            <person name="Yamashiro T."/>
            <person name="Shiraishi A."/>
            <person name="Satake H."/>
            <person name="Nakayama K."/>
        </authorList>
    </citation>
    <scope>NUCLEOTIDE SEQUENCE</scope>
</reference>
<evidence type="ECO:0008006" key="3">
    <source>
        <dbReference type="Google" id="ProtNLM"/>
    </source>
</evidence>
<protein>
    <recommendedName>
        <fullName evidence="3">CCHC-type domain-containing protein</fullName>
    </recommendedName>
</protein>
<evidence type="ECO:0000313" key="2">
    <source>
        <dbReference type="EMBL" id="GEU70249.1"/>
    </source>
</evidence>
<feature type="region of interest" description="Disordered" evidence="1">
    <location>
        <begin position="139"/>
        <end position="166"/>
    </location>
</feature>
<evidence type="ECO:0000256" key="1">
    <source>
        <dbReference type="SAM" id="MobiDB-lite"/>
    </source>
</evidence>
<organism evidence="2">
    <name type="scientific">Tanacetum cinerariifolium</name>
    <name type="common">Dalmatian daisy</name>
    <name type="synonym">Chrysanthemum cinerariifolium</name>
    <dbReference type="NCBI Taxonomy" id="118510"/>
    <lineage>
        <taxon>Eukaryota</taxon>
        <taxon>Viridiplantae</taxon>
        <taxon>Streptophyta</taxon>
        <taxon>Embryophyta</taxon>
        <taxon>Tracheophyta</taxon>
        <taxon>Spermatophyta</taxon>
        <taxon>Magnoliopsida</taxon>
        <taxon>eudicotyledons</taxon>
        <taxon>Gunneridae</taxon>
        <taxon>Pentapetalae</taxon>
        <taxon>asterids</taxon>
        <taxon>campanulids</taxon>
        <taxon>Asterales</taxon>
        <taxon>Asteraceae</taxon>
        <taxon>Asteroideae</taxon>
        <taxon>Anthemideae</taxon>
        <taxon>Anthemidinae</taxon>
        <taxon>Tanacetum</taxon>
    </lineage>
</organism>
<comment type="caution">
    <text evidence="2">The sequence shown here is derived from an EMBL/GenBank/DDBJ whole genome shotgun (WGS) entry which is preliminary data.</text>
</comment>